<dbReference type="AlphaFoldDB" id="A0A4C1Y8M2"/>
<sequence length="159" mass="17170">MVTATHEHSQPQRSHQCLANLSEGISNGRRIVMMGRERESGPLLKLYLTKIKKNRMLGRAVGRGAGGYTSSINCNINVIRSEGWSTSNHRYTSEACLAGLSYANAGVERQGTTELKQAARRTPHAGRAGPPAPTRVITASATPALGALVPRVANFYKKK</sequence>
<gene>
    <name evidence="1" type="ORF">EVAR_50861_1</name>
</gene>
<evidence type="ECO:0000313" key="2">
    <source>
        <dbReference type="Proteomes" id="UP000299102"/>
    </source>
</evidence>
<reference evidence="1 2" key="1">
    <citation type="journal article" date="2019" name="Commun. Biol.">
        <title>The bagworm genome reveals a unique fibroin gene that provides high tensile strength.</title>
        <authorList>
            <person name="Kono N."/>
            <person name="Nakamura H."/>
            <person name="Ohtoshi R."/>
            <person name="Tomita M."/>
            <person name="Numata K."/>
            <person name="Arakawa K."/>
        </authorList>
    </citation>
    <scope>NUCLEOTIDE SEQUENCE [LARGE SCALE GENOMIC DNA]</scope>
</reference>
<organism evidence="1 2">
    <name type="scientific">Eumeta variegata</name>
    <name type="common">Bagworm moth</name>
    <name type="synonym">Eumeta japonica</name>
    <dbReference type="NCBI Taxonomy" id="151549"/>
    <lineage>
        <taxon>Eukaryota</taxon>
        <taxon>Metazoa</taxon>
        <taxon>Ecdysozoa</taxon>
        <taxon>Arthropoda</taxon>
        <taxon>Hexapoda</taxon>
        <taxon>Insecta</taxon>
        <taxon>Pterygota</taxon>
        <taxon>Neoptera</taxon>
        <taxon>Endopterygota</taxon>
        <taxon>Lepidoptera</taxon>
        <taxon>Glossata</taxon>
        <taxon>Ditrysia</taxon>
        <taxon>Tineoidea</taxon>
        <taxon>Psychidae</taxon>
        <taxon>Oiketicinae</taxon>
        <taxon>Eumeta</taxon>
    </lineage>
</organism>
<protein>
    <submittedName>
        <fullName evidence="1">Uncharacterized protein</fullName>
    </submittedName>
</protein>
<proteinExistence type="predicted"/>
<keyword evidence="2" id="KW-1185">Reference proteome</keyword>
<name>A0A4C1Y8M2_EUMVA</name>
<evidence type="ECO:0000313" key="1">
    <source>
        <dbReference type="EMBL" id="GBP70755.1"/>
    </source>
</evidence>
<comment type="caution">
    <text evidence="1">The sequence shown here is derived from an EMBL/GenBank/DDBJ whole genome shotgun (WGS) entry which is preliminary data.</text>
</comment>
<accession>A0A4C1Y8M2</accession>
<dbReference type="Proteomes" id="UP000299102">
    <property type="component" value="Unassembled WGS sequence"/>
</dbReference>
<dbReference type="EMBL" id="BGZK01001085">
    <property type="protein sequence ID" value="GBP70755.1"/>
    <property type="molecule type" value="Genomic_DNA"/>
</dbReference>